<dbReference type="RefSeq" id="YP_009287624.1">
    <property type="nucleotide sequence ID" value="NC_031074.1"/>
</dbReference>
<dbReference type="GeneID" id="29080420"/>
<gene>
    <name evidence="1" type="primary">156</name>
    <name evidence="1" type="ORF">SEA_BANTAM_156</name>
</gene>
<sequence length="65" mass="7558">MIQELAVVDPETFFGPRVFFGRRSSDPRNEPFIRELRLFDDALGYTAQDDDEIPLFCAISAHYDF</sequence>
<proteinExistence type="predicted"/>
<dbReference type="EMBL" id="KX557272">
    <property type="protein sequence ID" value="AOE43845.1"/>
    <property type="molecule type" value="Genomic_DNA"/>
</dbReference>
<dbReference type="KEGG" id="vg:29080420"/>
<evidence type="ECO:0000313" key="1">
    <source>
        <dbReference type="EMBL" id="AOE43845.1"/>
    </source>
</evidence>
<accession>A0A1B3AYM7</accession>
<keyword evidence="2" id="KW-1185">Reference proteome</keyword>
<evidence type="ECO:0000313" key="2">
    <source>
        <dbReference type="Proteomes" id="UP000202170"/>
    </source>
</evidence>
<dbReference type="Proteomes" id="UP000202170">
    <property type="component" value="Segment"/>
</dbReference>
<protein>
    <submittedName>
        <fullName evidence="1">Uncharacterized protein</fullName>
    </submittedName>
</protein>
<name>A0A1B3AYM7_9CAUD</name>
<organism evidence="1 2">
    <name type="scientific">Gordonia phage Bantam</name>
    <dbReference type="NCBI Taxonomy" id="1887641"/>
    <lineage>
        <taxon>Viruses</taxon>
        <taxon>Duplodnaviria</taxon>
        <taxon>Heunggongvirae</taxon>
        <taxon>Uroviricota</taxon>
        <taxon>Caudoviricetes</taxon>
        <taxon>Bantamvirus</taxon>
        <taxon>Bantamvirus bantam</taxon>
    </lineage>
</organism>
<reference evidence="2" key="1">
    <citation type="submission" date="2016-07" db="EMBL/GenBank/DDBJ databases">
        <authorList>
            <person name="Florea S."/>
            <person name="Webb J.S."/>
            <person name="Jaromczyk J."/>
            <person name="Schardl C.L."/>
        </authorList>
    </citation>
    <scope>NUCLEOTIDE SEQUENCE [LARGE SCALE GENOMIC DNA]</scope>
</reference>